<dbReference type="EMBL" id="JBJHZX010000047">
    <property type="protein sequence ID" value="MFL0198114.1"/>
    <property type="molecule type" value="Genomic_DNA"/>
</dbReference>
<sequence length="817" mass="92994">MASNIKSVEEAISKLKCGNKEATAFLVSPKLAVTARHAVQEYILNSEPIVLVFTDKQNGKITINAKPKNIELSIEKGLDLVLLELETEATGISCLCLKKELPCSGLEWYSFSYSLNKQSEDMWINGKILGIVDEDNVKSYNINLELQSSLQNFQGISGSPLLHDNYVIGVIVTGSVGNPGSINLGAIDISRALEIFSPQDIEALENVKHDFTHLEIIDIDLNLQFSSTQHLGILFMQPFLEVDESCYPYKLLDDSKDRQMECINNILNLSENNSKNGLNRNIDFVLSPEYSIPGKEGALLIIDKMRNSNIPNQVYIGCIDGLLKEEFIDLLKKSSFETNLKNQMVGWIKNEIAEATWVNTAIIIVKSNGIAQYYLQPKLRPSPLGEDNRMMLEGKWVIIFKTNAKNPIKFFVSICFDWVAITERRESIKEIACAIENEKLEHREDELIQWIGFVPQYNPKPSHKDFLMQTNKFLYEEPWLNIHKKNAMVIMVNSASKDNDSFGFSSSIFPNGYYKYNDKYPMNTYSIIPRLGLSSCYEARFRNNKKAIHAVELVLPLSTMPGSGTERYPFNKAIIHTVDGQSISGDERYPNPPRPVCAYKKIIWDYVESIIGKTDFEANINSCSLEKSERDIGHDIFNEQLNKCYTWDANKTIKIFKYLCRWQAHKDNCDFWKADSECKAFGNFISTLAALRFAGFQILDPKRLHGRLIIGECKYSIMVVDLKNQCGYADLLDDIKYEKKKRLLYEEPDDNILIFATDRTYKRTPRFTDTGGQLGNYLNTEPILSSILAMQFNLGECTSIEDFRRRVTGMLGGQVNE</sequence>
<keyword evidence="1" id="KW-0378">Hydrolase</keyword>
<dbReference type="RefSeq" id="WP_406794223.1">
    <property type="nucleotide sequence ID" value="NZ_JBJHZX010000047.1"/>
</dbReference>
<reference evidence="1 2" key="1">
    <citation type="submission" date="2024-11" db="EMBL/GenBank/DDBJ databases">
        <authorList>
            <person name="Heng Y.C."/>
            <person name="Lim A.C.H."/>
            <person name="Lee J.K.Y."/>
            <person name="Kittelmann S."/>
        </authorList>
    </citation>
    <scope>NUCLEOTIDE SEQUENCE [LARGE SCALE GENOMIC DNA]</scope>
    <source>
        <strain evidence="1 2">WILCCON 0269</strain>
    </source>
</reference>
<gene>
    <name evidence="1" type="ORF">ACJDU8_21480</name>
</gene>
<accession>A0ABW8SSD5</accession>
<protein>
    <submittedName>
        <fullName evidence="1">Serine protease</fullName>
    </submittedName>
</protein>
<keyword evidence="2" id="KW-1185">Reference proteome</keyword>
<dbReference type="Proteomes" id="UP001623660">
    <property type="component" value="Unassembled WGS sequence"/>
</dbReference>
<evidence type="ECO:0000313" key="2">
    <source>
        <dbReference type="Proteomes" id="UP001623660"/>
    </source>
</evidence>
<name>A0ABW8SSD5_9CLOT</name>
<dbReference type="InterPro" id="IPR043504">
    <property type="entry name" value="Peptidase_S1_PA_chymotrypsin"/>
</dbReference>
<organism evidence="1 2">
    <name type="scientific">Candidatus Clostridium eludens</name>
    <dbReference type="NCBI Taxonomy" id="3381663"/>
    <lineage>
        <taxon>Bacteria</taxon>
        <taxon>Bacillati</taxon>
        <taxon>Bacillota</taxon>
        <taxon>Clostridia</taxon>
        <taxon>Eubacteriales</taxon>
        <taxon>Clostridiaceae</taxon>
        <taxon>Clostridium</taxon>
    </lineage>
</organism>
<proteinExistence type="predicted"/>
<keyword evidence="1" id="KW-0645">Protease</keyword>
<dbReference type="SUPFAM" id="SSF50494">
    <property type="entry name" value="Trypsin-like serine proteases"/>
    <property type="match status" value="1"/>
</dbReference>
<dbReference type="InterPro" id="IPR009003">
    <property type="entry name" value="Peptidase_S1_PA"/>
</dbReference>
<dbReference type="GO" id="GO:0008233">
    <property type="term" value="F:peptidase activity"/>
    <property type="evidence" value="ECO:0007669"/>
    <property type="project" value="UniProtKB-KW"/>
</dbReference>
<dbReference type="Pfam" id="PF13365">
    <property type="entry name" value="Trypsin_2"/>
    <property type="match status" value="1"/>
</dbReference>
<comment type="caution">
    <text evidence="1">The sequence shown here is derived from an EMBL/GenBank/DDBJ whole genome shotgun (WGS) entry which is preliminary data.</text>
</comment>
<dbReference type="Gene3D" id="2.40.10.10">
    <property type="entry name" value="Trypsin-like serine proteases"/>
    <property type="match status" value="2"/>
</dbReference>
<evidence type="ECO:0000313" key="1">
    <source>
        <dbReference type="EMBL" id="MFL0198114.1"/>
    </source>
</evidence>
<dbReference type="GO" id="GO:0006508">
    <property type="term" value="P:proteolysis"/>
    <property type="evidence" value="ECO:0007669"/>
    <property type="project" value="UniProtKB-KW"/>
</dbReference>